<dbReference type="EMBL" id="CP045702">
    <property type="protein sequence ID" value="QNE76493.1"/>
    <property type="molecule type" value="Genomic_DNA"/>
</dbReference>
<dbReference type="RefSeq" id="WP_185299967.1">
    <property type="nucleotide sequence ID" value="NZ_CP045702.1"/>
</dbReference>
<reference evidence="3" key="1">
    <citation type="submission" date="2019-10" db="EMBL/GenBank/DDBJ databases">
        <title>Antimicrobial potential of Antarctic Bacteria.</title>
        <authorList>
            <person name="Benaud N."/>
            <person name="Edwards R.J."/>
            <person name="Ferrari B.C."/>
        </authorList>
    </citation>
    <scope>NUCLEOTIDE SEQUENCE [LARGE SCALE GENOMIC DNA]</scope>
    <source>
        <strain evidence="3">NBSH44</strain>
    </source>
</reference>
<dbReference type="Proteomes" id="UP000515307">
    <property type="component" value="Chromosome"/>
</dbReference>
<gene>
    <name evidence="2" type="ORF">F0344_19365</name>
</gene>
<accession>A0A7G7BMC8</accession>
<evidence type="ECO:0000256" key="1">
    <source>
        <dbReference type="SAM" id="Phobius"/>
    </source>
</evidence>
<protein>
    <submittedName>
        <fullName evidence="2">Uncharacterized protein</fullName>
    </submittedName>
</protein>
<keyword evidence="1" id="KW-0812">Transmembrane</keyword>
<sequence>MTAAFRVLVCGAAVTGLAIDLGTGPPLQVLSYFTIQANILVAVTFGWSAHRV</sequence>
<feature type="transmembrane region" description="Helical" evidence="1">
    <location>
        <begin position="28"/>
        <end position="49"/>
    </location>
</feature>
<organism evidence="2 3">
    <name type="scientific">Streptomyces finlayi</name>
    <dbReference type="NCBI Taxonomy" id="67296"/>
    <lineage>
        <taxon>Bacteria</taxon>
        <taxon>Bacillati</taxon>
        <taxon>Actinomycetota</taxon>
        <taxon>Actinomycetes</taxon>
        <taxon>Kitasatosporales</taxon>
        <taxon>Streptomycetaceae</taxon>
        <taxon>Streptomyces</taxon>
    </lineage>
</organism>
<evidence type="ECO:0000313" key="2">
    <source>
        <dbReference type="EMBL" id="QNE76493.1"/>
    </source>
</evidence>
<dbReference type="KEGG" id="sfiy:F0344_19365"/>
<name>A0A7G7BMC8_9ACTN</name>
<keyword evidence="1" id="KW-0472">Membrane</keyword>
<keyword evidence="3" id="KW-1185">Reference proteome</keyword>
<keyword evidence="1" id="KW-1133">Transmembrane helix</keyword>
<dbReference type="AlphaFoldDB" id="A0A7G7BMC8"/>
<evidence type="ECO:0000313" key="3">
    <source>
        <dbReference type="Proteomes" id="UP000515307"/>
    </source>
</evidence>
<proteinExistence type="predicted"/>